<evidence type="ECO:0000256" key="1">
    <source>
        <dbReference type="ARBA" id="ARBA00022574"/>
    </source>
</evidence>
<dbReference type="Pfam" id="PF00400">
    <property type="entry name" value="WD40"/>
    <property type="match status" value="6"/>
</dbReference>
<protein>
    <submittedName>
        <fullName evidence="6">Serine/Threonine protein kinase with WD40 repeats</fullName>
    </submittedName>
</protein>
<keyword evidence="6" id="KW-0418">Kinase</keyword>
<comment type="caution">
    <text evidence="6">The sequence shown here is derived from an EMBL/GenBank/DDBJ whole genome shotgun (WGS) entry which is preliminary data.</text>
</comment>
<evidence type="ECO:0000259" key="5">
    <source>
        <dbReference type="PROSITE" id="PS50011"/>
    </source>
</evidence>
<dbReference type="RefSeq" id="WP_137669276.1">
    <property type="nucleotide sequence ID" value="NZ_BJCE01000321.1"/>
</dbReference>
<dbReference type="CDD" id="cd00200">
    <property type="entry name" value="WD40"/>
    <property type="match status" value="1"/>
</dbReference>
<sequence length="874" mass="95419">MTVLTCGITGKSITLLSEIAVSGEAKVWRTNHHGYLAKIYHSPTPERVQKLAVMIDHPPTEPNSHLHHVSFAWPKSVLKNAQGNFVGFLMPEIKDGKELIDVYNPQRRKKLKLEIDWRFLHTTALNIASIIAALHEAGYVLGDIKPQNILVNNRALPSIIDTDSFQVINPKNGKVFRCLVGSEGYTPPELMGKDFDIIEQTEIHDRFRLGVIIYQLLFGGNSPFQGKWTGAGETPEPNELIRRGLWVYGANTLITAAARTIPLEIVYPDIQQCFLRCFNDGYKNPNSRPTAREWLEALRTGNDNLTICGRVDSHYYSRTFGKCYWCDRSTNLGVDIFPGVVKAKPSVVIESTIFAATNTLELVKQEGKIITVVGQVANTRHLSSINIFFINFGNVSSLVNGYSPFAIVIFSEGLKNLSNSRSLTITQLSNWVGSYIKITGTLEIHQKSSCNTPQIILKDSSQISLISQTEANNLIAGNTNTNTSAAVKQTQSQVSQLAVSKPQNQTVITPSTATTISSSVQPNQSQASQTNQLVNSPRQVSQPVISTPQSQPVTIPAPQTTIPVKNTKLRKLLIAAILGFIGTQFYGCMRYGVFPVNPISIIANLPIGFFLETTLRGHSGSVYSVAYSPDGQTLASVSDDKTIKLWDVKTGNLLQTLSGHSNLVESVAYSPDGQTLASASRDNTIKLWNVKTGNLLQTLSGHSGWVRSVAYSPDGQTLVSGDGGYHLVSGDGGYGHNDDFTIQLWDVKTGNLLQTLSGHSYWIDSVAYSPDGQTLASASRDDTIKLWNVKTGNLLQTLPGHSNSVNSVAYSPDGQTLASGSGDNTIKLWDVKTGNLLQTLPGHSDSVYSVAYSPDGQTLASGSWDNTIKIWRLK</sequence>
<feature type="domain" description="Protein kinase" evidence="5">
    <location>
        <begin position="13"/>
        <end position="305"/>
    </location>
</feature>
<dbReference type="EMBL" id="BJCE01000321">
    <property type="protein sequence ID" value="GCL39793.1"/>
    <property type="molecule type" value="Genomic_DNA"/>
</dbReference>
<dbReference type="GO" id="GO:0005524">
    <property type="term" value="F:ATP binding"/>
    <property type="evidence" value="ECO:0007669"/>
    <property type="project" value="InterPro"/>
</dbReference>
<dbReference type="InterPro" id="IPR036322">
    <property type="entry name" value="WD40_repeat_dom_sf"/>
</dbReference>
<name>A0A480A7V3_9CYAN</name>
<evidence type="ECO:0000313" key="6">
    <source>
        <dbReference type="EMBL" id="GCL39793.1"/>
    </source>
</evidence>
<keyword evidence="7" id="KW-1185">Reference proteome</keyword>
<dbReference type="PRINTS" id="PR00320">
    <property type="entry name" value="GPROTEINBRPT"/>
</dbReference>
<feature type="compositionally biased region" description="Polar residues" evidence="4">
    <location>
        <begin position="521"/>
        <end position="552"/>
    </location>
</feature>
<feature type="repeat" description="WD" evidence="3">
    <location>
        <begin position="699"/>
        <end position="721"/>
    </location>
</feature>
<dbReference type="InterPro" id="IPR015943">
    <property type="entry name" value="WD40/YVTN_repeat-like_dom_sf"/>
</dbReference>
<keyword evidence="6" id="KW-0723">Serine/threonine-protein kinase</keyword>
<organism evidence="6 7">
    <name type="scientific">Sphaerospermopsis reniformis</name>
    <dbReference type="NCBI Taxonomy" id="531300"/>
    <lineage>
        <taxon>Bacteria</taxon>
        <taxon>Bacillati</taxon>
        <taxon>Cyanobacteriota</taxon>
        <taxon>Cyanophyceae</taxon>
        <taxon>Nostocales</taxon>
        <taxon>Aphanizomenonaceae</taxon>
        <taxon>Sphaerospermopsis</taxon>
    </lineage>
</organism>
<dbReference type="AlphaFoldDB" id="A0A480A7V3"/>
<evidence type="ECO:0000313" key="7">
    <source>
        <dbReference type="Proteomes" id="UP000300142"/>
    </source>
</evidence>
<dbReference type="SMART" id="SM00220">
    <property type="entry name" value="S_TKc"/>
    <property type="match status" value="1"/>
</dbReference>
<dbReference type="PROSITE" id="PS00678">
    <property type="entry name" value="WD_REPEATS_1"/>
    <property type="match status" value="4"/>
</dbReference>
<dbReference type="InterPro" id="IPR000719">
    <property type="entry name" value="Prot_kinase_dom"/>
</dbReference>
<reference evidence="7" key="1">
    <citation type="submission" date="2019-02" db="EMBL/GenBank/DDBJ databases">
        <title>Draft genome sequence of Sphaerospermopsis reniformis NIES-1949.</title>
        <authorList>
            <person name="Yamaguchi H."/>
            <person name="Suzuki S."/>
            <person name="Kawachi M."/>
        </authorList>
    </citation>
    <scope>NUCLEOTIDE SEQUENCE [LARGE SCALE GENOMIC DNA]</scope>
    <source>
        <strain evidence="7">NIES-1949</strain>
    </source>
</reference>
<feature type="repeat" description="WD" evidence="3">
    <location>
        <begin position="756"/>
        <end position="797"/>
    </location>
</feature>
<dbReference type="InterPro" id="IPR019775">
    <property type="entry name" value="WD40_repeat_CS"/>
</dbReference>
<proteinExistence type="predicted"/>
<keyword evidence="6" id="KW-0808">Transferase</keyword>
<evidence type="ECO:0000256" key="3">
    <source>
        <dbReference type="PROSITE-ProRule" id="PRU00221"/>
    </source>
</evidence>
<dbReference type="InterPro" id="IPR011009">
    <property type="entry name" value="Kinase-like_dom_sf"/>
</dbReference>
<evidence type="ECO:0000256" key="2">
    <source>
        <dbReference type="ARBA" id="ARBA00022737"/>
    </source>
</evidence>
<feature type="repeat" description="WD" evidence="3">
    <location>
        <begin position="615"/>
        <end position="656"/>
    </location>
</feature>
<gene>
    <name evidence="6" type="ORF">SR1949_49230</name>
</gene>
<dbReference type="SMART" id="SM00320">
    <property type="entry name" value="WD40"/>
    <property type="match status" value="6"/>
</dbReference>
<feature type="repeat" description="WD" evidence="3">
    <location>
        <begin position="798"/>
        <end position="839"/>
    </location>
</feature>
<accession>A0A480A7V3</accession>
<dbReference type="Gene3D" id="1.10.510.10">
    <property type="entry name" value="Transferase(Phosphotransferase) domain 1"/>
    <property type="match status" value="1"/>
</dbReference>
<dbReference type="Pfam" id="PF00069">
    <property type="entry name" value="Pkinase"/>
    <property type="match status" value="1"/>
</dbReference>
<dbReference type="PROSITE" id="PS50082">
    <property type="entry name" value="WD_REPEATS_2"/>
    <property type="match status" value="6"/>
</dbReference>
<feature type="repeat" description="WD" evidence="3">
    <location>
        <begin position="657"/>
        <end position="698"/>
    </location>
</feature>
<dbReference type="PROSITE" id="PS50294">
    <property type="entry name" value="WD_REPEATS_REGION"/>
    <property type="match status" value="5"/>
</dbReference>
<dbReference type="SUPFAM" id="SSF50978">
    <property type="entry name" value="WD40 repeat-like"/>
    <property type="match status" value="1"/>
</dbReference>
<dbReference type="Proteomes" id="UP000300142">
    <property type="component" value="Unassembled WGS sequence"/>
</dbReference>
<dbReference type="SUPFAM" id="SSF56112">
    <property type="entry name" value="Protein kinase-like (PK-like)"/>
    <property type="match status" value="1"/>
</dbReference>
<feature type="repeat" description="WD" evidence="3">
    <location>
        <begin position="840"/>
        <end position="874"/>
    </location>
</feature>
<dbReference type="PROSITE" id="PS50011">
    <property type="entry name" value="PROTEIN_KINASE_DOM"/>
    <property type="match status" value="1"/>
</dbReference>
<dbReference type="GO" id="GO:0004674">
    <property type="term" value="F:protein serine/threonine kinase activity"/>
    <property type="evidence" value="ECO:0007669"/>
    <property type="project" value="UniProtKB-KW"/>
</dbReference>
<dbReference type="InterPro" id="IPR001680">
    <property type="entry name" value="WD40_rpt"/>
</dbReference>
<keyword evidence="2" id="KW-0677">Repeat</keyword>
<dbReference type="PANTHER" id="PTHR22847:SF637">
    <property type="entry name" value="WD REPEAT DOMAIN 5B"/>
    <property type="match status" value="1"/>
</dbReference>
<dbReference type="Gene3D" id="2.130.10.10">
    <property type="entry name" value="YVTN repeat-like/Quinoprotein amine dehydrogenase"/>
    <property type="match status" value="3"/>
</dbReference>
<feature type="region of interest" description="Disordered" evidence="4">
    <location>
        <begin position="516"/>
        <end position="552"/>
    </location>
</feature>
<evidence type="ECO:0000256" key="4">
    <source>
        <dbReference type="SAM" id="MobiDB-lite"/>
    </source>
</evidence>
<dbReference type="InterPro" id="IPR020472">
    <property type="entry name" value="WD40_PAC1"/>
</dbReference>
<dbReference type="PANTHER" id="PTHR22847">
    <property type="entry name" value="WD40 REPEAT PROTEIN"/>
    <property type="match status" value="1"/>
</dbReference>
<keyword evidence="1 3" id="KW-0853">WD repeat</keyword>